<accession>A0A4Y1RQW8</accession>
<sequence length="246" mass="28001">MGSLWNSPSLSLWFQMETYEENPSQIDSSHVMSVLKRIKKRKFQAEQLGLPIPKHKCWERIFPSDEPVSMFDENPEVKNMQTCATKGKVERVILDGGSESESGKGSNSFAGDSDSATSVYVEAKLEPVYARACLNDRPSTSYANEVHQPTYPDGEIQAFENYDEHLQEFGNQVDYIFSEYGDDCIEQCKDKEFEDVIYPIGSNTNKYILSSGRWSVNQDNSDVQSASKRTPTIDQEFEQYFSTLML</sequence>
<dbReference type="AlphaFoldDB" id="A0A4Y1RQW8"/>
<dbReference type="GO" id="GO:0016607">
    <property type="term" value="C:nuclear speck"/>
    <property type="evidence" value="ECO:0007669"/>
    <property type="project" value="TreeGrafter"/>
</dbReference>
<dbReference type="GO" id="GO:0009639">
    <property type="term" value="P:response to red or far red light"/>
    <property type="evidence" value="ECO:0007669"/>
    <property type="project" value="InterPro"/>
</dbReference>
<gene>
    <name evidence="1" type="ORF">Prudu_017710</name>
</gene>
<reference evidence="1" key="1">
    <citation type="journal article" date="2019" name="Science">
        <title>Mutation of a bHLH transcription factor allowed almond domestication.</title>
        <authorList>
            <person name="Sanchez-Perez R."/>
            <person name="Pavan S."/>
            <person name="Mazzeo R."/>
            <person name="Moldovan C."/>
            <person name="Aiese Cigliano R."/>
            <person name="Del Cueto J."/>
            <person name="Ricciardi F."/>
            <person name="Lotti C."/>
            <person name="Ricciardi L."/>
            <person name="Dicenta F."/>
            <person name="Lopez-Marques R.L."/>
            <person name="Lindberg Moller B."/>
        </authorList>
    </citation>
    <scope>NUCLEOTIDE SEQUENCE</scope>
</reference>
<dbReference type="PANTHER" id="PTHR37723:SF1">
    <property type="entry name" value="PROTEIN FAR-RED-ELONGATED HYPOCOTYL 1-LIKE"/>
    <property type="match status" value="1"/>
</dbReference>
<protein>
    <submittedName>
        <fullName evidence="1">Far-red elongated hypocotyl 1</fullName>
    </submittedName>
</protein>
<dbReference type="GO" id="GO:0005737">
    <property type="term" value="C:cytoplasm"/>
    <property type="evidence" value="ECO:0007669"/>
    <property type="project" value="TreeGrafter"/>
</dbReference>
<dbReference type="InterPro" id="IPR037766">
    <property type="entry name" value="FHY1"/>
</dbReference>
<evidence type="ECO:0000313" key="1">
    <source>
        <dbReference type="EMBL" id="BBH06143.1"/>
    </source>
</evidence>
<organism evidence="1">
    <name type="scientific">Prunus dulcis</name>
    <name type="common">Almond</name>
    <name type="synonym">Amygdalus dulcis</name>
    <dbReference type="NCBI Taxonomy" id="3755"/>
    <lineage>
        <taxon>Eukaryota</taxon>
        <taxon>Viridiplantae</taxon>
        <taxon>Streptophyta</taxon>
        <taxon>Embryophyta</taxon>
        <taxon>Tracheophyta</taxon>
        <taxon>Spermatophyta</taxon>
        <taxon>Magnoliopsida</taxon>
        <taxon>eudicotyledons</taxon>
        <taxon>Gunneridae</taxon>
        <taxon>Pentapetalae</taxon>
        <taxon>rosids</taxon>
        <taxon>fabids</taxon>
        <taxon>Rosales</taxon>
        <taxon>Rosaceae</taxon>
        <taxon>Amygdaloideae</taxon>
        <taxon>Amygdaleae</taxon>
        <taxon>Prunus</taxon>
    </lineage>
</organism>
<dbReference type="PANTHER" id="PTHR37723">
    <property type="entry name" value="PROTEIN FAR-RED ELONGATED HYPOCOTYL 1"/>
    <property type="match status" value="1"/>
</dbReference>
<dbReference type="EMBL" id="AP019302">
    <property type="protein sequence ID" value="BBH06143.1"/>
    <property type="molecule type" value="Genomic_DNA"/>
</dbReference>
<name>A0A4Y1RQW8_PRUDU</name>
<dbReference type="GO" id="GO:0061608">
    <property type="term" value="F:nuclear import signal receptor activity"/>
    <property type="evidence" value="ECO:0007669"/>
    <property type="project" value="TreeGrafter"/>
</dbReference>
<dbReference type="GO" id="GO:0051457">
    <property type="term" value="P:maintenance of protein location in nucleus"/>
    <property type="evidence" value="ECO:0007669"/>
    <property type="project" value="TreeGrafter"/>
</dbReference>
<proteinExistence type="predicted"/>